<comment type="caution">
    <text evidence="2">The sequence shown here is derived from an EMBL/GenBank/DDBJ whole genome shotgun (WGS) entry which is preliminary data.</text>
</comment>
<dbReference type="RefSeq" id="WP_229641427.1">
    <property type="nucleotide sequence ID" value="NZ_JADWDC010000041.1"/>
</dbReference>
<protein>
    <submittedName>
        <fullName evidence="2">DUF2079 domain-containing protein</fullName>
    </submittedName>
</protein>
<dbReference type="Proteomes" id="UP000729733">
    <property type="component" value="Unassembled WGS sequence"/>
</dbReference>
<accession>A0A964BTQ9</accession>
<name>A0A964BTQ9_9CYAN</name>
<evidence type="ECO:0000313" key="3">
    <source>
        <dbReference type="Proteomes" id="UP000729733"/>
    </source>
</evidence>
<feature type="transmembrane region" description="Helical" evidence="1">
    <location>
        <begin position="125"/>
        <end position="143"/>
    </location>
</feature>
<sequence>MTKSKNPNETDIESSLIWIIIIAALILFISSSGRHALFQSTAFDLGIFDNAIYLISQGKEPIISFRGLHILGDHAAWILYFLAIPYKIYPSVYWLFFIQALSLAIGVLPVWYLARQADLSQAQGYSLAIAYLFYPVVFNANLFDFHPEVIAIPLILGSVWAARAKKLWWFVTAIIFILGCKAVLALMVMAIGMWLIVREKRIIYGAIAIFAGIVWFIIATQLIIPTFSGEEAAAVGRYDFLGDSVQEIARNLIFKPGLVLSKIFTLANLEYLLLLLIPWCWGLSWKNLHPLFGATPLLLLNLLTNYQLQKDLIHQYSLPILPFLVLAAIATLQSKNGWLQSRKAIALWSLITWLALAKFGYFGSKYLQSMDTRMATKTAISKIATKASVLAPATVVPHLSHRPEIEAIDNSIPEPDLDRFQYVIINSRHLGINVSPELIDNLLLRLEQSPYFQLDFRQDDVFLFSKISHS</sequence>
<dbReference type="EMBL" id="JADWDC010000041">
    <property type="protein sequence ID" value="MCC0178358.1"/>
    <property type="molecule type" value="Genomic_DNA"/>
</dbReference>
<reference evidence="2" key="1">
    <citation type="journal article" date="2021" name="Antonie Van Leeuwenhoek">
        <title>Draft genome and description of Waterburya agarophytonicola gen. nov. sp. nov. (Pleurocapsales, Cyanobacteria): a seaweed symbiont.</title>
        <authorList>
            <person name="Bonthond G."/>
            <person name="Shalygin S."/>
            <person name="Bayer T."/>
            <person name="Weinberger F."/>
        </authorList>
    </citation>
    <scope>NUCLEOTIDE SEQUENCE</scope>
    <source>
        <strain evidence="2">KI4</strain>
    </source>
</reference>
<feature type="transmembrane region" description="Helical" evidence="1">
    <location>
        <begin position="92"/>
        <end position="113"/>
    </location>
</feature>
<dbReference type="InterPro" id="IPR018650">
    <property type="entry name" value="STSV1_Orf64"/>
</dbReference>
<feature type="transmembrane region" description="Helical" evidence="1">
    <location>
        <begin position="344"/>
        <end position="363"/>
    </location>
</feature>
<evidence type="ECO:0000313" key="2">
    <source>
        <dbReference type="EMBL" id="MCC0178358.1"/>
    </source>
</evidence>
<proteinExistence type="predicted"/>
<organism evidence="2 3">
    <name type="scientific">Waterburya agarophytonicola KI4</name>
    <dbReference type="NCBI Taxonomy" id="2874699"/>
    <lineage>
        <taxon>Bacteria</taxon>
        <taxon>Bacillati</taxon>
        <taxon>Cyanobacteriota</taxon>
        <taxon>Cyanophyceae</taxon>
        <taxon>Pleurocapsales</taxon>
        <taxon>Hyellaceae</taxon>
        <taxon>Waterburya</taxon>
        <taxon>Waterburya agarophytonicola</taxon>
    </lineage>
</organism>
<feature type="transmembrane region" description="Helical" evidence="1">
    <location>
        <begin position="312"/>
        <end position="332"/>
    </location>
</feature>
<dbReference type="Pfam" id="PF09852">
    <property type="entry name" value="DUF2079"/>
    <property type="match status" value="1"/>
</dbReference>
<feature type="transmembrane region" description="Helical" evidence="1">
    <location>
        <begin position="12"/>
        <end position="30"/>
    </location>
</feature>
<keyword evidence="3" id="KW-1185">Reference proteome</keyword>
<feature type="transmembrane region" description="Helical" evidence="1">
    <location>
        <begin position="202"/>
        <end position="224"/>
    </location>
</feature>
<feature type="transmembrane region" description="Helical" evidence="1">
    <location>
        <begin position="263"/>
        <end position="281"/>
    </location>
</feature>
<keyword evidence="1" id="KW-1133">Transmembrane helix</keyword>
<feature type="transmembrane region" description="Helical" evidence="1">
    <location>
        <begin position="167"/>
        <end position="195"/>
    </location>
</feature>
<evidence type="ECO:0000256" key="1">
    <source>
        <dbReference type="SAM" id="Phobius"/>
    </source>
</evidence>
<dbReference type="AlphaFoldDB" id="A0A964BTQ9"/>
<gene>
    <name evidence="2" type="ORF">I4641_15355</name>
</gene>
<keyword evidence="1" id="KW-0472">Membrane</keyword>
<keyword evidence="1" id="KW-0812">Transmembrane</keyword>